<dbReference type="Pfam" id="PF00583">
    <property type="entry name" value="Acetyltransf_1"/>
    <property type="match status" value="1"/>
</dbReference>
<evidence type="ECO:0000313" key="3">
    <source>
        <dbReference type="Proteomes" id="UP000199387"/>
    </source>
</evidence>
<dbReference type="InterPro" id="IPR000182">
    <property type="entry name" value="GNAT_dom"/>
</dbReference>
<dbReference type="InterPro" id="IPR017255">
    <property type="entry name" value="AcTrfase_GNAT_prd"/>
</dbReference>
<gene>
    <name evidence="2" type="ORF">SAMN04488112_10145</name>
</gene>
<dbReference type="PANTHER" id="PTHR43072">
    <property type="entry name" value="N-ACETYLTRANSFERASE"/>
    <property type="match status" value="1"/>
</dbReference>
<organism evidence="2 3">
    <name type="scientific">Melghirimyces thermohalophilus</name>
    <dbReference type="NCBI Taxonomy" id="1236220"/>
    <lineage>
        <taxon>Bacteria</taxon>
        <taxon>Bacillati</taxon>
        <taxon>Bacillota</taxon>
        <taxon>Bacilli</taxon>
        <taxon>Bacillales</taxon>
        <taxon>Thermoactinomycetaceae</taxon>
        <taxon>Melghirimyces</taxon>
    </lineage>
</organism>
<protein>
    <submittedName>
        <fullName evidence="2">Protein N-acetyltransferase, RimJ/RimL family</fullName>
    </submittedName>
</protein>
<dbReference type="PIRSF" id="PIRSF037663">
    <property type="entry name" value="Acetyltransf_GNAT_prd"/>
    <property type="match status" value="1"/>
</dbReference>
<evidence type="ECO:0000313" key="2">
    <source>
        <dbReference type="EMBL" id="SDB94883.1"/>
    </source>
</evidence>
<proteinExistence type="predicted"/>
<keyword evidence="3" id="KW-1185">Reference proteome</keyword>
<accession>A0A1G6HL43</accession>
<sequence>MQIRKIRESDARAFLHLQKGLDRETTFMLLEPGERKESVAETVQRIREILAADNSTLLLAEDRGELVGFLAAFGGRVRRNGHVVSLVVGIRQAWTGRGIGTRLLEAVEAWARQQGIHRMELTVMTHNERALALYQKAGFQIEGTRRDALRVEETYVDEYDMSKLLVEERGNVEQNG</sequence>
<dbReference type="Proteomes" id="UP000199387">
    <property type="component" value="Unassembled WGS sequence"/>
</dbReference>
<dbReference type="InterPro" id="IPR016181">
    <property type="entry name" value="Acyl_CoA_acyltransferase"/>
</dbReference>
<dbReference type="Gene3D" id="3.40.630.30">
    <property type="match status" value="1"/>
</dbReference>
<name>A0A1G6HL43_9BACL</name>
<feature type="domain" description="N-acetyltransferase" evidence="1">
    <location>
        <begin position="1"/>
        <end position="166"/>
    </location>
</feature>
<reference evidence="2 3" key="1">
    <citation type="submission" date="2016-10" db="EMBL/GenBank/DDBJ databases">
        <authorList>
            <person name="de Groot N.N."/>
        </authorList>
    </citation>
    <scope>NUCLEOTIDE SEQUENCE [LARGE SCALE GENOMIC DNA]</scope>
    <source>
        <strain evidence="2 3">DSM 45514</strain>
    </source>
</reference>
<dbReference type="OrthoDB" id="9773249at2"/>
<keyword evidence="2" id="KW-0808">Transferase</keyword>
<evidence type="ECO:0000259" key="1">
    <source>
        <dbReference type="PROSITE" id="PS51186"/>
    </source>
</evidence>
<dbReference type="GO" id="GO:0016747">
    <property type="term" value="F:acyltransferase activity, transferring groups other than amino-acyl groups"/>
    <property type="evidence" value="ECO:0007669"/>
    <property type="project" value="InterPro"/>
</dbReference>
<dbReference type="EMBL" id="FMZA01000001">
    <property type="protein sequence ID" value="SDB94883.1"/>
    <property type="molecule type" value="Genomic_DNA"/>
</dbReference>
<dbReference type="RefSeq" id="WP_091565251.1">
    <property type="nucleotide sequence ID" value="NZ_FMZA01000001.1"/>
</dbReference>
<dbReference type="AlphaFoldDB" id="A0A1G6HL43"/>
<dbReference type="PROSITE" id="PS51186">
    <property type="entry name" value="GNAT"/>
    <property type="match status" value="1"/>
</dbReference>
<dbReference type="STRING" id="1236220.SAMN04488112_10145"/>
<dbReference type="CDD" id="cd04301">
    <property type="entry name" value="NAT_SF"/>
    <property type="match status" value="1"/>
</dbReference>
<dbReference type="SUPFAM" id="SSF55729">
    <property type="entry name" value="Acyl-CoA N-acyltransferases (Nat)"/>
    <property type="match status" value="1"/>
</dbReference>